<evidence type="ECO:0000313" key="2">
    <source>
        <dbReference type="EMBL" id="RHY68626.1"/>
    </source>
</evidence>
<feature type="non-terminal residue" evidence="2">
    <location>
        <position position="1"/>
    </location>
</feature>
<protein>
    <submittedName>
        <fullName evidence="2">Uncharacterized protein</fullName>
    </submittedName>
</protein>
<dbReference type="Proteomes" id="UP000283543">
    <property type="component" value="Unassembled WGS sequence"/>
</dbReference>
<name>A0A418C8P3_APHAT</name>
<accession>A0A418C8P3</accession>
<reference evidence="2 3" key="1">
    <citation type="submission" date="2018-08" db="EMBL/GenBank/DDBJ databases">
        <title>Aphanomyces genome sequencing and annotation.</title>
        <authorList>
            <person name="Minardi D."/>
            <person name="Oidtmann B."/>
            <person name="Van Der Giezen M."/>
            <person name="Studholme D.J."/>
        </authorList>
    </citation>
    <scope>NUCLEOTIDE SEQUENCE [LARGE SCALE GENOMIC DNA]</scope>
    <source>
        <strain evidence="2 3">Si</strain>
    </source>
</reference>
<sequence length="418" mass="47575">IQCIQSDVANKRTGWSWGYMKDRRDDRLQYVALWQRLQLAAMPEHFLGDAQAVTLQLQVDAIEARRSVEDVLLFRYLADVELKQHHAASTTTAAAAAVSSSYSLWNLVKWTGLDYSTVKEAQESGQELERQELYRILGYDPTEKSIPSTSSTEFSVISIQLNQGSIALLNDPDTKYLRTSSQYSRRYNPQTFFMALFAQRSGENMNMEVSLQTVELYDESMDGYCILKRRVPVSNLNVEITMVAPVFRLSYENGQHQQTLKLFMEPLEVIYSPTAICWAHLSTFSTAPEALGLWAEMEMQALNEFVNVKARTEAKVEYAMAHRIPIVVDVRIQVRARLILDLGHVHFRTERLSNLNVDITSISTTAVGSGHHQRAAASVMMTNSTNFSKQLTDEAESGEGLYNYFRRLCSFAFKLGWW</sequence>
<dbReference type="PANTHER" id="PTHR16166:SF93">
    <property type="entry name" value="INTERMEMBRANE LIPID TRANSFER PROTEIN VPS13"/>
    <property type="match status" value="1"/>
</dbReference>
<evidence type="ECO:0000256" key="1">
    <source>
        <dbReference type="ARBA" id="ARBA00006545"/>
    </source>
</evidence>
<organism evidence="2 3">
    <name type="scientific">Aphanomyces astaci</name>
    <name type="common">Crayfish plague agent</name>
    <dbReference type="NCBI Taxonomy" id="112090"/>
    <lineage>
        <taxon>Eukaryota</taxon>
        <taxon>Sar</taxon>
        <taxon>Stramenopiles</taxon>
        <taxon>Oomycota</taxon>
        <taxon>Saprolegniomycetes</taxon>
        <taxon>Saprolegniales</taxon>
        <taxon>Verrucalvaceae</taxon>
        <taxon>Aphanomyces</taxon>
    </lineage>
</organism>
<dbReference type="GO" id="GO:0045053">
    <property type="term" value="P:protein retention in Golgi apparatus"/>
    <property type="evidence" value="ECO:0007669"/>
    <property type="project" value="TreeGrafter"/>
</dbReference>
<dbReference type="AlphaFoldDB" id="A0A418C8P3"/>
<gene>
    <name evidence="2" type="ORF">DYB34_006713</name>
</gene>
<dbReference type="GO" id="GO:0006623">
    <property type="term" value="P:protein targeting to vacuole"/>
    <property type="evidence" value="ECO:0007669"/>
    <property type="project" value="TreeGrafter"/>
</dbReference>
<dbReference type="InterPro" id="IPR026847">
    <property type="entry name" value="VPS13"/>
</dbReference>
<proteinExistence type="inferred from homology"/>
<evidence type="ECO:0000313" key="3">
    <source>
        <dbReference type="Proteomes" id="UP000283543"/>
    </source>
</evidence>
<comment type="similarity">
    <text evidence="1">Belongs to the VPS13 family.</text>
</comment>
<dbReference type="EMBL" id="QUTB01003320">
    <property type="protein sequence ID" value="RHY68626.1"/>
    <property type="molecule type" value="Genomic_DNA"/>
</dbReference>
<comment type="caution">
    <text evidence="2">The sequence shown here is derived from an EMBL/GenBank/DDBJ whole genome shotgun (WGS) entry which is preliminary data.</text>
</comment>
<dbReference type="PANTHER" id="PTHR16166">
    <property type="entry name" value="VACUOLAR PROTEIN SORTING-ASSOCIATED PROTEIN VPS13"/>
    <property type="match status" value="1"/>
</dbReference>